<gene>
    <name evidence="1" type="ORF">CVT25_008200</name>
</gene>
<accession>A0A409X9S9</accession>
<dbReference type="EMBL" id="NHYD01002281">
    <property type="protein sequence ID" value="PPQ87464.1"/>
    <property type="molecule type" value="Genomic_DNA"/>
</dbReference>
<dbReference type="AlphaFoldDB" id="A0A409X9S9"/>
<protein>
    <submittedName>
        <fullName evidence="1">Uncharacterized protein</fullName>
    </submittedName>
</protein>
<sequence>MLQALNQLPDNDFSSSACTVLELKNPTLENSKLVLKRIEMVDIPDEIIENILEFYAMNPKHKASEIRLVNKRLGALALSCTMQTISVSSEGLVKLFSAGHSPVYNEYLGKHVRCFELALTSRIPKLVDIGDRVSSAFPNLNVALLTEDTLFRSFRETPSSSLYRFLAQLRPQRFEWVSSERHDIYLVGVYPKLRHLFHSWSTLSTIYLEGICLVEQSSLATWNIALFADRVHIKGAFSSTEPIFLEGLRRMKDSKRCRLLLLEESWSTDQCSQEMTTEQVAALTYGNTLVSLKHWSALNRRRLKACATGRTLPPCVFRSFTNKVSRIGQPAPSPARSTVEFVLLVSLCAILCILHAIGPHHSLMGRMHLSLFDIFGGPYEFKIGSIYWIICGDGSYLGERYCSSDSSLWLPDRSLMFHPT</sequence>
<name>A0A409X9S9_PSICY</name>
<evidence type="ECO:0000313" key="2">
    <source>
        <dbReference type="Proteomes" id="UP000283269"/>
    </source>
</evidence>
<dbReference type="OrthoDB" id="3061830at2759"/>
<comment type="caution">
    <text evidence="1">The sequence shown here is derived from an EMBL/GenBank/DDBJ whole genome shotgun (WGS) entry which is preliminary data.</text>
</comment>
<proteinExistence type="predicted"/>
<dbReference type="InParanoid" id="A0A409X9S9"/>
<keyword evidence="2" id="KW-1185">Reference proteome</keyword>
<evidence type="ECO:0000313" key="1">
    <source>
        <dbReference type="EMBL" id="PPQ87464.1"/>
    </source>
</evidence>
<reference evidence="1 2" key="1">
    <citation type="journal article" date="2018" name="Evol. Lett.">
        <title>Horizontal gene cluster transfer increased hallucinogenic mushroom diversity.</title>
        <authorList>
            <person name="Reynolds H.T."/>
            <person name="Vijayakumar V."/>
            <person name="Gluck-Thaler E."/>
            <person name="Korotkin H.B."/>
            <person name="Matheny P.B."/>
            <person name="Slot J.C."/>
        </authorList>
    </citation>
    <scope>NUCLEOTIDE SEQUENCE [LARGE SCALE GENOMIC DNA]</scope>
    <source>
        <strain evidence="1 2">2631</strain>
    </source>
</reference>
<dbReference type="Proteomes" id="UP000283269">
    <property type="component" value="Unassembled WGS sequence"/>
</dbReference>
<organism evidence="1 2">
    <name type="scientific">Psilocybe cyanescens</name>
    <dbReference type="NCBI Taxonomy" id="93625"/>
    <lineage>
        <taxon>Eukaryota</taxon>
        <taxon>Fungi</taxon>
        <taxon>Dikarya</taxon>
        <taxon>Basidiomycota</taxon>
        <taxon>Agaricomycotina</taxon>
        <taxon>Agaricomycetes</taxon>
        <taxon>Agaricomycetidae</taxon>
        <taxon>Agaricales</taxon>
        <taxon>Agaricineae</taxon>
        <taxon>Strophariaceae</taxon>
        <taxon>Psilocybe</taxon>
    </lineage>
</organism>